<dbReference type="RefSeq" id="WP_119666074.1">
    <property type="nucleotide sequence ID" value="NZ_QXED01000001.1"/>
</dbReference>
<name>A0A418MIH2_9BACT</name>
<dbReference type="AlphaFoldDB" id="A0A418MIH2"/>
<keyword evidence="3" id="KW-1185">Reference proteome</keyword>
<proteinExistence type="predicted"/>
<organism evidence="2 3">
    <name type="scientific">Fibrisoma montanum</name>
    <dbReference type="NCBI Taxonomy" id="2305895"/>
    <lineage>
        <taxon>Bacteria</taxon>
        <taxon>Pseudomonadati</taxon>
        <taxon>Bacteroidota</taxon>
        <taxon>Cytophagia</taxon>
        <taxon>Cytophagales</taxon>
        <taxon>Spirosomataceae</taxon>
        <taxon>Fibrisoma</taxon>
    </lineage>
</organism>
<accession>A0A418MIH2</accession>
<reference evidence="2 3" key="1">
    <citation type="submission" date="2018-08" db="EMBL/GenBank/DDBJ databases">
        <title>Fibrisoma montanum sp. nov., isolated from Danxia mountain soil.</title>
        <authorList>
            <person name="Huang Y."/>
        </authorList>
    </citation>
    <scope>NUCLEOTIDE SEQUENCE [LARGE SCALE GENOMIC DNA]</scope>
    <source>
        <strain evidence="2 3">HYT19</strain>
    </source>
</reference>
<sequence length="237" mass="26921">MVIGNGMIARRFSSLAHNDDVILFASGVSNSKETQREPFVRERRLVEHWLRQAEGRLFIYFSTCSVHDPTERGSPYVAHKLALESLIAERAERYLICPASNVVGGTGNPNTVLNYFMARCRSGEPFDVWQGATRNLIDVDDLYQVVMQLIEEPVFHNQTINVAYPVSISPLQIVQSIERFTGRSAQYRLIDKGQPFRIVASECAAILESFGKLIDPECYLNDLLHAYYQWAFEPCLV</sequence>
<dbReference type="SUPFAM" id="SSF51735">
    <property type="entry name" value="NAD(P)-binding Rossmann-fold domains"/>
    <property type="match status" value="1"/>
</dbReference>
<protein>
    <submittedName>
        <fullName evidence="2">NAD-dependent epimerase/dehydratase family protein</fullName>
    </submittedName>
</protein>
<gene>
    <name evidence="2" type="ORF">DYU11_02600</name>
</gene>
<evidence type="ECO:0000313" key="3">
    <source>
        <dbReference type="Proteomes" id="UP000283523"/>
    </source>
</evidence>
<evidence type="ECO:0000259" key="1">
    <source>
        <dbReference type="Pfam" id="PF01370"/>
    </source>
</evidence>
<dbReference type="Pfam" id="PF01370">
    <property type="entry name" value="Epimerase"/>
    <property type="match status" value="1"/>
</dbReference>
<dbReference type="Gene3D" id="3.40.50.720">
    <property type="entry name" value="NAD(P)-binding Rossmann-like Domain"/>
    <property type="match status" value="1"/>
</dbReference>
<feature type="domain" description="NAD-dependent epimerase/dehydratase" evidence="1">
    <location>
        <begin position="33"/>
        <end position="163"/>
    </location>
</feature>
<dbReference type="InterPro" id="IPR001509">
    <property type="entry name" value="Epimerase_deHydtase"/>
</dbReference>
<evidence type="ECO:0000313" key="2">
    <source>
        <dbReference type="EMBL" id="RIV27222.1"/>
    </source>
</evidence>
<dbReference type="InterPro" id="IPR036291">
    <property type="entry name" value="NAD(P)-bd_dom_sf"/>
</dbReference>
<comment type="caution">
    <text evidence="2">The sequence shown here is derived from an EMBL/GenBank/DDBJ whole genome shotgun (WGS) entry which is preliminary data.</text>
</comment>
<dbReference type="EMBL" id="QXED01000001">
    <property type="protein sequence ID" value="RIV27222.1"/>
    <property type="molecule type" value="Genomic_DNA"/>
</dbReference>
<dbReference type="Proteomes" id="UP000283523">
    <property type="component" value="Unassembled WGS sequence"/>
</dbReference>
<dbReference type="OrthoDB" id="1247029at2"/>